<dbReference type="Proteomes" id="UP001153076">
    <property type="component" value="Unassembled WGS sequence"/>
</dbReference>
<evidence type="ECO:0000256" key="1">
    <source>
        <dbReference type="SAM" id="MobiDB-lite"/>
    </source>
</evidence>
<organism evidence="2 3">
    <name type="scientific">Carnegiea gigantea</name>
    <dbReference type="NCBI Taxonomy" id="171969"/>
    <lineage>
        <taxon>Eukaryota</taxon>
        <taxon>Viridiplantae</taxon>
        <taxon>Streptophyta</taxon>
        <taxon>Embryophyta</taxon>
        <taxon>Tracheophyta</taxon>
        <taxon>Spermatophyta</taxon>
        <taxon>Magnoliopsida</taxon>
        <taxon>eudicotyledons</taxon>
        <taxon>Gunneridae</taxon>
        <taxon>Pentapetalae</taxon>
        <taxon>Caryophyllales</taxon>
        <taxon>Cactineae</taxon>
        <taxon>Cactaceae</taxon>
        <taxon>Cactoideae</taxon>
        <taxon>Echinocereeae</taxon>
        <taxon>Carnegiea</taxon>
    </lineage>
</organism>
<dbReference type="EMBL" id="JAKOGI010000108">
    <property type="protein sequence ID" value="KAJ8444068.1"/>
    <property type="molecule type" value="Genomic_DNA"/>
</dbReference>
<keyword evidence="3" id="KW-1185">Reference proteome</keyword>
<evidence type="ECO:0000313" key="2">
    <source>
        <dbReference type="EMBL" id="KAJ8444068.1"/>
    </source>
</evidence>
<reference evidence="2" key="1">
    <citation type="submission" date="2022-04" db="EMBL/GenBank/DDBJ databases">
        <title>Carnegiea gigantea Genome sequencing and assembly v2.</title>
        <authorList>
            <person name="Copetti D."/>
            <person name="Sanderson M.J."/>
            <person name="Burquez A."/>
            <person name="Wojciechowski M.F."/>
        </authorList>
    </citation>
    <scope>NUCLEOTIDE SEQUENCE</scope>
    <source>
        <strain evidence="2">SGP5-SGP5p</strain>
        <tissue evidence="2">Aerial part</tissue>
    </source>
</reference>
<accession>A0A9Q1KIN3</accession>
<name>A0A9Q1KIN3_9CARY</name>
<dbReference type="OrthoDB" id="125347at2759"/>
<sequence>MEKIKEKDLGAYHWLRDNEKLELWIRFKFDTNLKCDDNTNNFVESFNHAIIKGLPILTMLEEIRKLIRSRLVPYMHKKLLMIELKSKNYTHLLEDYVEDCFTVEKYKNLYNQIVHPIATPQIWEKRNFPDLDPPYAQRKMGRPSEHKRRECPLLESQSKQLSHKVLESGTTKCKTCKHLGHNAATCVRLRDEHRRLLTKRKRIPTEGRISKPQGRPKK</sequence>
<evidence type="ECO:0000313" key="3">
    <source>
        <dbReference type="Proteomes" id="UP001153076"/>
    </source>
</evidence>
<feature type="region of interest" description="Disordered" evidence="1">
    <location>
        <begin position="197"/>
        <end position="218"/>
    </location>
</feature>
<dbReference type="AlphaFoldDB" id="A0A9Q1KIN3"/>
<protein>
    <submittedName>
        <fullName evidence="2">Uncharacterized protein</fullName>
    </submittedName>
</protein>
<comment type="caution">
    <text evidence="2">The sequence shown here is derived from an EMBL/GenBank/DDBJ whole genome shotgun (WGS) entry which is preliminary data.</text>
</comment>
<proteinExistence type="predicted"/>
<gene>
    <name evidence="2" type="ORF">Cgig2_030925</name>
</gene>